<reference evidence="2" key="1">
    <citation type="submission" date="2022-10" db="EMBL/GenBank/DDBJ databases">
        <title>Puccinia triticina Genome sequencing and assembly.</title>
        <authorList>
            <person name="Li C."/>
        </authorList>
    </citation>
    <scope>NUCLEOTIDE SEQUENCE</scope>
    <source>
        <strain evidence="2">Pt15</strain>
    </source>
</reference>
<evidence type="ECO:0000313" key="2">
    <source>
        <dbReference type="EMBL" id="WAQ93361.1"/>
    </source>
</evidence>
<organism evidence="2 3">
    <name type="scientific">Puccinia triticina</name>
    <dbReference type="NCBI Taxonomy" id="208348"/>
    <lineage>
        <taxon>Eukaryota</taxon>
        <taxon>Fungi</taxon>
        <taxon>Dikarya</taxon>
        <taxon>Basidiomycota</taxon>
        <taxon>Pucciniomycotina</taxon>
        <taxon>Pucciniomycetes</taxon>
        <taxon>Pucciniales</taxon>
        <taxon>Pucciniaceae</taxon>
        <taxon>Puccinia</taxon>
    </lineage>
</organism>
<accession>A0ABY7D7L2</accession>
<feature type="compositionally biased region" description="Acidic residues" evidence="1">
    <location>
        <begin position="1"/>
        <end position="11"/>
    </location>
</feature>
<dbReference type="EMBL" id="CP110438">
    <property type="protein sequence ID" value="WAQ93361.1"/>
    <property type="molecule type" value="Genomic_DNA"/>
</dbReference>
<evidence type="ECO:0000313" key="3">
    <source>
        <dbReference type="Proteomes" id="UP001164743"/>
    </source>
</evidence>
<dbReference type="Proteomes" id="UP001164743">
    <property type="component" value="Chromosome 18A"/>
</dbReference>
<protein>
    <submittedName>
        <fullName evidence="2">Uncharacterized protein</fullName>
    </submittedName>
</protein>
<feature type="compositionally biased region" description="Basic and acidic residues" evidence="1">
    <location>
        <begin position="53"/>
        <end position="65"/>
    </location>
</feature>
<dbReference type="RefSeq" id="XP_053028916.1">
    <property type="nucleotide sequence ID" value="XM_053164958.1"/>
</dbReference>
<name>A0ABY7D7L2_9BASI</name>
<evidence type="ECO:0000256" key="1">
    <source>
        <dbReference type="SAM" id="MobiDB-lite"/>
    </source>
</evidence>
<feature type="region of interest" description="Disordered" evidence="1">
    <location>
        <begin position="1"/>
        <end position="65"/>
    </location>
</feature>
<dbReference type="GeneID" id="77805853"/>
<keyword evidence="3" id="KW-1185">Reference proteome</keyword>
<sequence length="262" mass="29737">MSSSAEVEDDISSMFKDRENPSGNNDQNPPSPSRDTVHHENNHTNIFDENENQSDHEEPDQRMADLDDPMDTLIEELQNSYHLNEKYSSISIKSLKCPEEERYARTLFALTSICQSLEAGPSKGSSNHQCPDYFKDFVRETAKSFIGRTDVKAYTATLDKHSDPLTLALLKLTTDVANKQTQEFKDKYYPEGHDGTNLEAKSEYGKVMVALLLTQILTNKKVKPTGPVPPIDELIQSIVKDLLPKQERTNYSPIAITWRMRI</sequence>
<proteinExistence type="predicted"/>
<gene>
    <name evidence="2" type="ORF">PtA15_18A421</name>
</gene>